<accession>A0AAD6XDY1</accession>
<comment type="caution">
    <text evidence="1">The sequence shown here is derived from an EMBL/GenBank/DDBJ whole genome shotgun (WGS) entry which is preliminary data.</text>
</comment>
<proteinExistence type="predicted"/>
<dbReference type="AlphaFoldDB" id="A0AAD6XDY1"/>
<sequence length="185" mass="20786">MPASPSPTTMEPFEFPDNIPALPQNPLPWSANVITARQLLDNVYVRALQTLREEDSDPLRYKLLSSNIIDTMIPVLEGMDGEVPQLWIHACAEIFGPLVYELQVSALTAEGIERDEIELLQPVSEEQTGRLGRPRKHVDPEYPKIFAQFTGGSKDLEPILVISEPHPCVYKPIICPVFRPSTTFH</sequence>
<keyword evidence="2" id="KW-1185">Reference proteome</keyword>
<gene>
    <name evidence="1" type="ORF">C8F04DRAFT_1176814</name>
</gene>
<dbReference type="EMBL" id="JARJCM010000015">
    <property type="protein sequence ID" value="KAJ7041724.1"/>
    <property type="molecule type" value="Genomic_DNA"/>
</dbReference>
<evidence type="ECO:0000313" key="1">
    <source>
        <dbReference type="EMBL" id="KAJ7041724.1"/>
    </source>
</evidence>
<name>A0AAD6XDY1_9AGAR</name>
<dbReference type="Proteomes" id="UP001218188">
    <property type="component" value="Unassembled WGS sequence"/>
</dbReference>
<organism evidence="1 2">
    <name type="scientific">Mycena alexandri</name>
    <dbReference type="NCBI Taxonomy" id="1745969"/>
    <lineage>
        <taxon>Eukaryota</taxon>
        <taxon>Fungi</taxon>
        <taxon>Dikarya</taxon>
        <taxon>Basidiomycota</taxon>
        <taxon>Agaricomycotina</taxon>
        <taxon>Agaricomycetes</taxon>
        <taxon>Agaricomycetidae</taxon>
        <taxon>Agaricales</taxon>
        <taxon>Marasmiineae</taxon>
        <taxon>Mycenaceae</taxon>
        <taxon>Mycena</taxon>
    </lineage>
</organism>
<protein>
    <submittedName>
        <fullName evidence="1">Uncharacterized protein</fullName>
    </submittedName>
</protein>
<reference evidence="1" key="1">
    <citation type="submission" date="2023-03" db="EMBL/GenBank/DDBJ databases">
        <title>Massive genome expansion in bonnet fungi (Mycena s.s.) driven by repeated elements and novel gene families across ecological guilds.</title>
        <authorList>
            <consortium name="Lawrence Berkeley National Laboratory"/>
            <person name="Harder C.B."/>
            <person name="Miyauchi S."/>
            <person name="Viragh M."/>
            <person name="Kuo A."/>
            <person name="Thoen E."/>
            <person name="Andreopoulos B."/>
            <person name="Lu D."/>
            <person name="Skrede I."/>
            <person name="Drula E."/>
            <person name="Henrissat B."/>
            <person name="Morin E."/>
            <person name="Kohler A."/>
            <person name="Barry K."/>
            <person name="LaButti K."/>
            <person name="Morin E."/>
            <person name="Salamov A."/>
            <person name="Lipzen A."/>
            <person name="Mereny Z."/>
            <person name="Hegedus B."/>
            <person name="Baldrian P."/>
            <person name="Stursova M."/>
            <person name="Weitz H."/>
            <person name="Taylor A."/>
            <person name="Grigoriev I.V."/>
            <person name="Nagy L.G."/>
            <person name="Martin F."/>
            <person name="Kauserud H."/>
        </authorList>
    </citation>
    <scope>NUCLEOTIDE SEQUENCE</scope>
    <source>
        <strain evidence="1">CBHHK200</strain>
    </source>
</reference>
<evidence type="ECO:0000313" key="2">
    <source>
        <dbReference type="Proteomes" id="UP001218188"/>
    </source>
</evidence>